<keyword evidence="2" id="KW-1185">Reference proteome</keyword>
<evidence type="ECO:0000313" key="1">
    <source>
        <dbReference type="Ensembl" id="ENSCABP00000028774.1"/>
    </source>
</evidence>
<protein>
    <submittedName>
        <fullName evidence="1">Uncharacterized protein</fullName>
    </submittedName>
</protein>
<dbReference type="PANTHER" id="PTHR22796">
    <property type="entry name" value="URG4-RELATED"/>
    <property type="match status" value="1"/>
</dbReference>
<name>A0A8C0QQY9_CHEAB</name>
<dbReference type="Ensembl" id="ENSCABT00000031537.1">
    <property type="protein sequence ID" value="ENSCABP00000028774.1"/>
    <property type="gene ID" value="ENSCABG00000021145.1"/>
</dbReference>
<organism evidence="1 2">
    <name type="scientific">Chelonoidis abingdonii</name>
    <name type="common">Abingdon island giant tortoise</name>
    <name type="synonym">Testudo abingdonii</name>
    <dbReference type="NCBI Taxonomy" id="106734"/>
    <lineage>
        <taxon>Eukaryota</taxon>
        <taxon>Metazoa</taxon>
        <taxon>Chordata</taxon>
        <taxon>Craniata</taxon>
        <taxon>Vertebrata</taxon>
        <taxon>Euteleostomi</taxon>
        <taxon>Archelosauria</taxon>
        <taxon>Testudinata</taxon>
        <taxon>Testudines</taxon>
        <taxon>Cryptodira</taxon>
        <taxon>Durocryptodira</taxon>
        <taxon>Testudinoidea</taxon>
        <taxon>Testudinidae</taxon>
        <taxon>Chelonoidis</taxon>
    </lineage>
</organism>
<proteinExistence type="predicted"/>
<sequence length="287" mass="32992">MSERKKIVCQGATSITTFADLLCTKLTRALCCTTYDKTTIDIADEMRSNYPAFNGNRAKLETHILKSLVEEENFEKYKQYIHCLHVFCTSVHTTIDESTQAVKDKNGNASLWLDEFCNRLRGDLHFPRNELKKPFKSKPHEILFEQLCDCWEMCPFCKAVCTNTFSGHGGDHSVHFHHPQAVTGIQWHRTNHLIIDISSSLVASDCRLGLSGDNKIPYRNYRQADPVHAKWSITPDNSAQSNWKWFVCHFRSQIEKEYSGKFEGKGRIPPEWADFTKEAVLSDLEKL</sequence>
<dbReference type="Proteomes" id="UP000694404">
    <property type="component" value="Unplaced"/>
</dbReference>
<evidence type="ECO:0000313" key="2">
    <source>
        <dbReference type="Proteomes" id="UP000694404"/>
    </source>
</evidence>
<accession>A0A8C0QQY9</accession>
<reference evidence="1" key="2">
    <citation type="submission" date="2025-09" db="UniProtKB">
        <authorList>
            <consortium name="Ensembl"/>
        </authorList>
    </citation>
    <scope>IDENTIFICATION</scope>
</reference>
<dbReference type="OMA" id="EGDTDMW"/>
<reference evidence="1" key="1">
    <citation type="submission" date="2025-08" db="UniProtKB">
        <authorList>
            <consortium name="Ensembl"/>
        </authorList>
    </citation>
    <scope>IDENTIFICATION</scope>
</reference>
<dbReference type="GeneTree" id="ENSGT00940000154393"/>
<dbReference type="PANTHER" id="PTHR22796:SF6">
    <property type="entry name" value="INTERFERON-INDUCED VERY LARGE GTPASE 1-RELATED"/>
    <property type="match status" value="1"/>
</dbReference>
<dbReference type="AlphaFoldDB" id="A0A8C0QQY9"/>